<dbReference type="GO" id="GO:0004165">
    <property type="term" value="F:delta(3)-delta(2)-enoyl-CoA isomerase activity"/>
    <property type="evidence" value="ECO:0007669"/>
    <property type="project" value="TreeGrafter"/>
</dbReference>
<dbReference type="Gene3D" id="3.90.226.10">
    <property type="entry name" value="2-enoyl-CoA Hydratase, Chain A, domain 1"/>
    <property type="match status" value="1"/>
</dbReference>
<sequence length="266" mass="29046">MTTLFTIPIEPIDAHPGGTITLTTPSPKIYLLTISSPPDNRLTTPFCAALLKALTTLQHTQPPGVLVTTSSLPKFFSNGLDLSHVTSNAPHFWTSALYPLFRKLLSYPMPTVALVNGHAFAAGLMLAMFHDYRVMNPARGFACLNEVDFGALLKAPMSSVFREKLPPATYRSLVLEGRRFPAEQAREAGIVDAVGGLQEALALVEERKLLGKAAGGVWGLLKVEMYRETWGFLSDEGFEVEEAREKGNMAREEEDGATEKKALAKL</sequence>
<dbReference type="Pfam" id="PF00378">
    <property type="entry name" value="ECH_1"/>
    <property type="match status" value="1"/>
</dbReference>
<keyword evidence="3" id="KW-1185">Reference proteome</keyword>
<comment type="caution">
    <text evidence="2">The sequence shown here is derived from an EMBL/GenBank/DDBJ whole genome shotgun (WGS) entry which is preliminary data.</text>
</comment>
<protein>
    <submittedName>
        <fullName evidence="2">Related to enoyl-CoA hydratase/isomerase</fullName>
    </submittedName>
</protein>
<dbReference type="GO" id="GO:0005777">
    <property type="term" value="C:peroxisome"/>
    <property type="evidence" value="ECO:0007669"/>
    <property type="project" value="TreeGrafter"/>
</dbReference>
<dbReference type="SUPFAM" id="SSF52096">
    <property type="entry name" value="ClpP/crotonase"/>
    <property type="match status" value="1"/>
</dbReference>
<gene>
    <name evidence="2" type="ORF">DNG_06218</name>
</gene>
<accession>A0AAE8N297</accession>
<dbReference type="Proteomes" id="UP001187682">
    <property type="component" value="Unassembled WGS sequence"/>
</dbReference>
<dbReference type="CDD" id="cd06558">
    <property type="entry name" value="crotonase-like"/>
    <property type="match status" value="1"/>
</dbReference>
<proteinExistence type="predicted"/>
<name>A0AAE8N297_9PEZI</name>
<dbReference type="EMBL" id="ONZQ02000008">
    <property type="protein sequence ID" value="SPO03535.1"/>
    <property type="molecule type" value="Genomic_DNA"/>
</dbReference>
<reference evidence="2" key="1">
    <citation type="submission" date="2018-03" db="EMBL/GenBank/DDBJ databases">
        <authorList>
            <person name="Guldener U."/>
        </authorList>
    </citation>
    <scope>NUCLEOTIDE SEQUENCE</scope>
</reference>
<dbReference type="PANTHER" id="PTHR11941">
    <property type="entry name" value="ENOYL-COA HYDRATASE-RELATED"/>
    <property type="match status" value="1"/>
</dbReference>
<dbReference type="InterPro" id="IPR029045">
    <property type="entry name" value="ClpP/crotonase-like_dom_sf"/>
</dbReference>
<evidence type="ECO:0000313" key="2">
    <source>
        <dbReference type="EMBL" id="SPO03535.1"/>
    </source>
</evidence>
<dbReference type="PANTHER" id="PTHR11941:SF75">
    <property type="entry name" value="ENOYL-COA HYDRATASE_ISOMERASE FAMILY PROTEIN"/>
    <property type="match status" value="1"/>
</dbReference>
<dbReference type="InterPro" id="IPR001753">
    <property type="entry name" value="Enoyl-CoA_hydra/iso"/>
</dbReference>
<feature type="region of interest" description="Disordered" evidence="1">
    <location>
        <begin position="245"/>
        <end position="266"/>
    </location>
</feature>
<evidence type="ECO:0000256" key="1">
    <source>
        <dbReference type="SAM" id="MobiDB-lite"/>
    </source>
</evidence>
<dbReference type="GO" id="GO:0006635">
    <property type="term" value="P:fatty acid beta-oxidation"/>
    <property type="evidence" value="ECO:0007669"/>
    <property type="project" value="TreeGrafter"/>
</dbReference>
<dbReference type="AlphaFoldDB" id="A0AAE8N297"/>
<organism evidence="2 3">
    <name type="scientific">Cephalotrichum gorgonifer</name>
    <dbReference type="NCBI Taxonomy" id="2041049"/>
    <lineage>
        <taxon>Eukaryota</taxon>
        <taxon>Fungi</taxon>
        <taxon>Dikarya</taxon>
        <taxon>Ascomycota</taxon>
        <taxon>Pezizomycotina</taxon>
        <taxon>Sordariomycetes</taxon>
        <taxon>Hypocreomycetidae</taxon>
        <taxon>Microascales</taxon>
        <taxon>Microascaceae</taxon>
        <taxon>Cephalotrichum</taxon>
    </lineage>
</organism>
<evidence type="ECO:0000313" key="3">
    <source>
        <dbReference type="Proteomes" id="UP001187682"/>
    </source>
</evidence>